<dbReference type="Gene3D" id="3.30.70.270">
    <property type="match status" value="1"/>
</dbReference>
<dbReference type="AlphaFoldDB" id="F8GNJ3"/>
<accession>F8GNJ3</accession>
<evidence type="ECO:0000313" key="5">
    <source>
        <dbReference type="EMBL" id="AEI79086.1"/>
    </source>
</evidence>
<dbReference type="CDD" id="cd01949">
    <property type="entry name" value="GGDEF"/>
    <property type="match status" value="1"/>
</dbReference>
<organism evidence="5 6">
    <name type="scientific">Cupriavidus necator (strain ATCC 43291 / DSM 13513 / CCUG 52238 / LMG 8453 / N-1)</name>
    <name type="common">Ralstonia eutropha</name>
    <dbReference type="NCBI Taxonomy" id="1042878"/>
    <lineage>
        <taxon>Bacteria</taxon>
        <taxon>Pseudomonadati</taxon>
        <taxon>Pseudomonadota</taxon>
        <taxon>Betaproteobacteria</taxon>
        <taxon>Burkholderiales</taxon>
        <taxon>Burkholderiaceae</taxon>
        <taxon>Cupriavidus</taxon>
    </lineage>
</organism>
<dbReference type="EC" id="2.7.7.65" evidence="5"/>
<dbReference type="Pfam" id="PF00990">
    <property type="entry name" value="GGDEF"/>
    <property type="match status" value="1"/>
</dbReference>
<dbReference type="FunFam" id="3.30.70.270:FF:000001">
    <property type="entry name" value="Diguanylate cyclase domain protein"/>
    <property type="match status" value="1"/>
</dbReference>
<dbReference type="InterPro" id="IPR043128">
    <property type="entry name" value="Rev_trsase/Diguanyl_cyclase"/>
</dbReference>
<dbReference type="InterPro" id="IPR035965">
    <property type="entry name" value="PAS-like_dom_sf"/>
</dbReference>
<dbReference type="EMBL" id="CP002878">
    <property type="protein sequence ID" value="AEI79086.1"/>
    <property type="molecule type" value="Genomic_DNA"/>
</dbReference>
<reference evidence="5 6" key="1">
    <citation type="journal article" date="2011" name="J. Bacteriol.">
        <title>Complete genome sequence of the type strain Cupriavidus necator N-1.</title>
        <authorList>
            <person name="Poehlein A."/>
            <person name="Kusian B."/>
            <person name="Friedrich B."/>
            <person name="Daniel R."/>
            <person name="Bowien B."/>
        </authorList>
    </citation>
    <scope>NUCLEOTIDE SEQUENCE [LARGE SCALE GENOMIC DNA]</scope>
    <source>
        <strain evidence="6">ATCC 43291 / DSM 13513 / CCUG 52238 / LMG 8453 / N-1</strain>
    </source>
</reference>
<dbReference type="Proteomes" id="UP000006798">
    <property type="component" value="Chromosome 2"/>
</dbReference>
<evidence type="ECO:0000313" key="6">
    <source>
        <dbReference type="Proteomes" id="UP000006798"/>
    </source>
</evidence>
<dbReference type="KEGG" id="cnc:CNE_2c00940"/>
<keyword evidence="1" id="KW-0812">Transmembrane</keyword>
<dbReference type="NCBIfam" id="TIGR00229">
    <property type="entry name" value="sensory_box"/>
    <property type="match status" value="1"/>
</dbReference>
<dbReference type="GO" id="GO:0016020">
    <property type="term" value="C:membrane"/>
    <property type="evidence" value="ECO:0007669"/>
    <property type="project" value="InterPro"/>
</dbReference>
<dbReference type="GO" id="GO:0052621">
    <property type="term" value="F:diguanylate cyclase activity"/>
    <property type="evidence" value="ECO:0007669"/>
    <property type="project" value="UniProtKB-EC"/>
</dbReference>
<keyword evidence="5" id="KW-0548">Nucleotidyltransferase</keyword>
<dbReference type="Pfam" id="PF08448">
    <property type="entry name" value="PAS_4"/>
    <property type="match status" value="1"/>
</dbReference>
<dbReference type="InterPro" id="IPR003660">
    <property type="entry name" value="HAMP_dom"/>
</dbReference>
<evidence type="ECO:0000259" key="2">
    <source>
        <dbReference type="PROSITE" id="PS50112"/>
    </source>
</evidence>
<feature type="domain" description="PAS" evidence="2">
    <location>
        <begin position="398"/>
        <end position="468"/>
    </location>
</feature>
<dbReference type="GO" id="GO:0007165">
    <property type="term" value="P:signal transduction"/>
    <property type="evidence" value="ECO:0007669"/>
    <property type="project" value="InterPro"/>
</dbReference>
<keyword evidence="5" id="KW-0808">Transferase</keyword>
<dbReference type="InterPro" id="IPR029787">
    <property type="entry name" value="Nucleotide_cyclase"/>
</dbReference>
<dbReference type="PANTHER" id="PTHR44757:SF2">
    <property type="entry name" value="BIOFILM ARCHITECTURE MAINTENANCE PROTEIN MBAA"/>
    <property type="match status" value="1"/>
</dbReference>
<dbReference type="SMART" id="SM00091">
    <property type="entry name" value="PAS"/>
    <property type="match status" value="1"/>
</dbReference>
<dbReference type="Gene3D" id="6.10.340.10">
    <property type="match status" value="1"/>
</dbReference>
<keyword evidence="1" id="KW-1133">Transmembrane helix</keyword>
<dbReference type="PROSITE" id="PS50887">
    <property type="entry name" value="GGDEF"/>
    <property type="match status" value="1"/>
</dbReference>
<dbReference type="SUPFAM" id="SSF55785">
    <property type="entry name" value="PYP-like sensor domain (PAS domain)"/>
    <property type="match status" value="1"/>
</dbReference>
<dbReference type="Gene3D" id="3.30.450.20">
    <property type="entry name" value="PAS domain"/>
    <property type="match status" value="2"/>
</dbReference>
<proteinExistence type="predicted"/>
<dbReference type="CDD" id="cd00130">
    <property type="entry name" value="PAS"/>
    <property type="match status" value="1"/>
</dbReference>
<evidence type="ECO:0000256" key="1">
    <source>
        <dbReference type="SAM" id="Phobius"/>
    </source>
</evidence>
<gene>
    <name evidence="5" type="primary">yegE</name>
    <name evidence="5" type="ordered locus">CNE_2c00940</name>
</gene>
<dbReference type="PROSITE" id="PS50112">
    <property type="entry name" value="PAS"/>
    <property type="match status" value="1"/>
</dbReference>
<dbReference type="InterPro" id="IPR052155">
    <property type="entry name" value="Biofilm_reg_signaling"/>
</dbReference>
<dbReference type="InterPro" id="IPR000014">
    <property type="entry name" value="PAS"/>
</dbReference>
<feature type="domain" description="GGDEF" evidence="4">
    <location>
        <begin position="553"/>
        <end position="686"/>
    </location>
</feature>
<dbReference type="HOGENOM" id="CLU_000445_134_1_4"/>
<feature type="transmembrane region" description="Helical" evidence="1">
    <location>
        <begin position="42"/>
        <end position="65"/>
    </location>
</feature>
<protein>
    <submittedName>
        <fullName evidence="5">Diguanylate cyclase YegE</fullName>
        <ecNumber evidence="5">2.7.7.65</ecNumber>
    </submittedName>
</protein>
<name>F8GNJ3_CUPNN</name>
<dbReference type="PROSITE" id="PS50885">
    <property type="entry name" value="HAMP"/>
    <property type="match status" value="1"/>
</dbReference>
<dbReference type="InterPro" id="IPR013656">
    <property type="entry name" value="PAS_4"/>
</dbReference>
<sequence length="695" mass="76374">MATTSNDAWRATGRFHGKVSAEQDTNAPTAPYMPVYTPTLKARIAIITTVLAAVFGTGIVLTALYDAHRDLHDALQVQQDSVVKLTASQLDTAMSDRIVLLSHQAAQLSGLLAQAHGAQAAAVRERALDALSAAIPVPAAFNALLVADMQGNIVSNRGSGADIGDRSYFREAARSLAPVVSPPIRSRTNGQMGVMVAVPVLAPNQAFVGLVGGWLDLSSANFLVEILHNRLGTTGYYCLVSAGPEPVYIRHPDPAQARQPAQAVADTCGEDDSPAPLEFLTPARPVIARYLMSSTGWELVALLPAREAYAPLHQMQQRFLSMAGMAMAAVALLIWLAVRRQLAPLARLHKVVQASANDLSAFERLPTRQQRDEIGDVTRAFIKLMRDVRERRQALDRSERRLRAVTDTLPSLLAFIDTDERYVFNNQAYERVFGLKPEELRGRHVREILGEARYARVQPFMQRALAGTAVTFETEDSDLEYHCMESSLRPEWSADGSEVVGVHIHVQDITQRKLETQRLARMSRTDHLTQLMNRSAFEGQLHAAMVRSREHGTLMALLYLDMDRFKAVNDIHGHAAGDQLLQTFAQRVRRCVRERDTVARQGGDEFAVVLEDMTRPAAARRVAQAILQAMDEPFDFEGVSADVDVSIGVALYNGGPAQDRELMRLADVLLYRAKGAGRGRYEIGPPELAGELSAQ</sequence>
<evidence type="ECO:0000259" key="3">
    <source>
        <dbReference type="PROSITE" id="PS50885"/>
    </source>
</evidence>
<dbReference type="PANTHER" id="PTHR44757">
    <property type="entry name" value="DIGUANYLATE CYCLASE DGCP"/>
    <property type="match status" value="1"/>
</dbReference>
<dbReference type="CDD" id="cd12914">
    <property type="entry name" value="PDC1_DGC_like"/>
    <property type="match status" value="1"/>
</dbReference>
<dbReference type="SMART" id="SM00267">
    <property type="entry name" value="GGDEF"/>
    <property type="match status" value="1"/>
</dbReference>
<dbReference type="InterPro" id="IPR000160">
    <property type="entry name" value="GGDEF_dom"/>
</dbReference>
<keyword evidence="1" id="KW-0472">Membrane</keyword>
<dbReference type="NCBIfam" id="TIGR00254">
    <property type="entry name" value="GGDEF"/>
    <property type="match status" value="1"/>
</dbReference>
<evidence type="ECO:0000259" key="4">
    <source>
        <dbReference type="PROSITE" id="PS50887"/>
    </source>
</evidence>
<feature type="transmembrane region" description="Helical" evidence="1">
    <location>
        <begin position="319"/>
        <end position="338"/>
    </location>
</feature>
<dbReference type="SUPFAM" id="SSF55073">
    <property type="entry name" value="Nucleotide cyclase"/>
    <property type="match status" value="1"/>
</dbReference>
<feature type="domain" description="HAMP" evidence="3">
    <location>
        <begin position="339"/>
        <end position="393"/>
    </location>
</feature>